<dbReference type="Proteomes" id="UP000465810">
    <property type="component" value="Unassembled WGS sequence"/>
</dbReference>
<dbReference type="EMBL" id="WVTD01000008">
    <property type="protein sequence ID" value="MYL98516.1"/>
    <property type="molecule type" value="Genomic_DNA"/>
</dbReference>
<evidence type="ECO:0000313" key="1">
    <source>
        <dbReference type="EMBL" id="MYL98516.1"/>
    </source>
</evidence>
<reference evidence="1 2" key="1">
    <citation type="submission" date="2019-12" db="EMBL/GenBank/DDBJ databases">
        <authorList>
            <person name="Feng G."/>
            <person name="Zhu H."/>
        </authorList>
    </citation>
    <scope>NUCLEOTIDE SEQUENCE [LARGE SCALE GENOMIC DNA]</scope>
    <source>
        <strain evidence="1 2">FGD1</strain>
    </source>
</reference>
<sequence>MMHSPITRMPPSVRLVAPILLPALIPAVARRWRSARDKGLSAQARLYRLLAIRHWEMMVPTFDSLLNLFEGALRRPFAAGTGPSLTRDEAMLVALMDGSREVGSCVDCAQGPASALESAVRSTRVMMKIVMSAPVGAQR</sequence>
<proteinExistence type="predicted"/>
<keyword evidence="2" id="KW-1185">Reference proteome</keyword>
<name>A0A7X4GH23_9SPHN</name>
<comment type="caution">
    <text evidence="1">The sequence shown here is derived from an EMBL/GenBank/DDBJ whole genome shotgun (WGS) entry which is preliminary data.</text>
</comment>
<dbReference type="RefSeq" id="WP_160986154.1">
    <property type="nucleotide sequence ID" value="NZ_WVTD01000008.1"/>
</dbReference>
<evidence type="ECO:0000313" key="2">
    <source>
        <dbReference type="Proteomes" id="UP000465810"/>
    </source>
</evidence>
<dbReference type="AlphaFoldDB" id="A0A7X4GH23"/>
<organism evidence="1 2">
    <name type="scientific">Novosphingobium silvae</name>
    <dbReference type="NCBI Taxonomy" id="2692619"/>
    <lineage>
        <taxon>Bacteria</taxon>
        <taxon>Pseudomonadati</taxon>
        <taxon>Pseudomonadota</taxon>
        <taxon>Alphaproteobacteria</taxon>
        <taxon>Sphingomonadales</taxon>
        <taxon>Sphingomonadaceae</taxon>
        <taxon>Novosphingobium</taxon>
    </lineage>
</organism>
<protein>
    <submittedName>
        <fullName evidence="1">Uncharacterized protein</fullName>
    </submittedName>
</protein>
<accession>A0A7X4GH23</accession>
<gene>
    <name evidence="1" type="ORF">GR702_12140</name>
</gene>